<evidence type="ECO:0000313" key="10">
    <source>
        <dbReference type="Proteomes" id="UP000626982"/>
    </source>
</evidence>
<reference evidence="10" key="1">
    <citation type="journal article" date="2019" name="Int. J. Syst. Evol. Microbiol.">
        <title>The Global Catalogue of Microorganisms (GCM) 10K type strain sequencing project: providing services to taxonomists for standard genome sequencing and annotation.</title>
        <authorList>
            <consortium name="The Broad Institute Genomics Platform"/>
            <consortium name="The Broad Institute Genome Sequencing Center for Infectious Disease"/>
            <person name="Wu L."/>
            <person name="Ma J."/>
        </authorList>
    </citation>
    <scope>NUCLEOTIDE SEQUENCE [LARGE SCALE GENOMIC DNA]</scope>
    <source>
        <strain evidence="10">CGMCC 1.6960</strain>
    </source>
</reference>
<feature type="transmembrane region" description="Helical" evidence="7">
    <location>
        <begin position="91"/>
        <end position="111"/>
    </location>
</feature>
<feature type="transmembrane region" description="Helical" evidence="7">
    <location>
        <begin position="59"/>
        <end position="79"/>
    </location>
</feature>
<protein>
    <submittedName>
        <fullName evidence="9">MFS transporter</fullName>
    </submittedName>
</protein>
<dbReference type="Gene3D" id="1.20.1250.20">
    <property type="entry name" value="MFS general substrate transporter like domains"/>
    <property type="match status" value="1"/>
</dbReference>
<dbReference type="EMBL" id="BMLM01000001">
    <property type="protein sequence ID" value="GGN83958.1"/>
    <property type="molecule type" value="Genomic_DNA"/>
</dbReference>
<evidence type="ECO:0000256" key="2">
    <source>
        <dbReference type="ARBA" id="ARBA00022448"/>
    </source>
</evidence>
<evidence type="ECO:0000256" key="1">
    <source>
        <dbReference type="ARBA" id="ARBA00004651"/>
    </source>
</evidence>
<sequence length="505" mass="51994">MSAAQQPATGTLDEPRDPRIDRPWPALWSLVLGFFMILVDSTIVTIATPALMRSLDADVTSVVWVTSAYLLAYATPLLVTGRLGDRFGPKHVYLAGLALFTASSLACGLAPSIEVLIVARVAQGLGAALMTPQTMAVITRTFAPDRRGAALGLWGGIAGLATLVGPLVGGLLIDSVGWSWIFFINVPVGVLGFLLVVRTVPRLPLSGHRFDLLGVVLSSAGMLALVFGVQEAGRSGPGLLGLVAVGVVLLAAFVRWQARTRGEPLLPLSLFRDRSFTLGCIAISAVGFAITAQGVPLFLYLQTARGLGTTESALLLLPMAILAGVLSPLVGRALQGRDVKLFAAFGIASVAGALAWYAAWMQPGVDVLWLLLPSALLGVGNAFMWGPISVTTTRNLPLSAAGAGAGVYNAMRQVGAVIGSASIAALMTARLTAELGMAPTAEQEGGTGGLPEQLVAPFAAAMGQSMLLPAAVLLVAIVAALCFAPPKAPERRSAAAPAQGAVADD</sequence>
<dbReference type="PRINTS" id="PR01036">
    <property type="entry name" value="TCRTETB"/>
</dbReference>
<name>A0ABQ2KJI3_9MICO</name>
<accession>A0ABQ2KJI3</accession>
<feature type="transmembrane region" description="Helical" evidence="7">
    <location>
        <begin position="212"/>
        <end position="230"/>
    </location>
</feature>
<feature type="transmembrane region" description="Helical" evidence="7">
    <location>
        <begin position="150"/>
        <end position="173"/>
    </location>
</feature>
<feature type="domain" description="Major facilitator superfamily (MFS) profile" evidence="8">
    <location>
        <begin position="26"/>
        <end position="488"/>
    </location>
</feature>
<dbReference type="InterPro" id="IPR011701">
    <property type="entry name" value="MFS"/>
</dbReference>
<proteinExistence type="predicted"/>
<feature type="transmembrane region" description="Helical" evidence="7">
    <location>
        <begin position="236"/>
        <end position="256"/>
    </location>
</feature>
<evidence type="ECO:0000256" key="4">
    <source>
        <dbReference type="ARBA" id="ARBA00022692"/>
    </source>
</evidence>
<dbReference type="Proteomes" id="UP000626982">
    <property type="component" value="Unassembled WGS sequence"/>
</dbReference>
<gene>
    <name evidence="9" type="ORF">GCM10010968_15340</name>
</gene>
<dbReference type="PANTHER" id="PTHR42718">
    <property type="entry name" value="MAJOR FACILITATOR SUPERFAMILY MULTIDRUG TRANSPORTER MFSC"/>
    <property type="match status" value="1"/>
</dbReference>
<evidence type="ECO:0000256" key="3">
    <source>
        <dbReference type="ARBA" id="ARBA00022475"/>
    </source>
</evidence>
<dbReference type="SUPFAM" id="SSF103473">
    <property type="entry name" value="MFS general substrate transporter"/>
    <property type="match status" value="1"/>
</dbReference>
<dbReference type="PANTHER" id="PTHR42718:SF42">
    <property type="entry name" value="EXPORT PROTEIN"/>
    <property type="match status" value="1"/>
</dbReference>
<feature type="transmembrane region" description="Helical" evidence="7">
    <location>
        <begin position="341"/>
        <end position="361"/>
    </location>
</feature>
<comment type="caution">
    <text evidence="9">The sequence shown here is derived from an EMBL/GenBank/DDBJ whole genome shotgun (WGS) entry which is preliminary data.</text>
</comment>
<evidence type="ECO:0000256" key="6">
    <source>
        <dbReference type="ARBA" id="ARBA00023136"/>
    </source>
</evidence>
<dbReference type="RefSeq" id="WP_268236821.1">
    <property type="nucleotide sequence ID" value="NZ_BAABBD010000002.1"/>
</dbReference>
<evidence type="ECO:0000259" key="8">
    <source>
        <dbReference type="PROSITE" id="PS50850"/>
    </source>
</evidence>
<feature type="transmembrane region" description="Helical" evidence="7">
    <location>
        <begin position="367"/>
        <end position="386"/>
    </location>
</feature>
<feature type="transmembrane region" description="Helical" evidence="7">
    <location>
        <begin position="26"/>
        <end position="47"/>
    </location>
</feature>
<dbReference type="Pfam" id="PF07690">
    <property type="entry name" value="MFS_1"/>
    <property type="match status" value="1"/>
</dbReference>
<dbReference type="NCBIfam" id="TIGR00711">
    <property type="entry name" value="efflux_EmrB"/>
    <property type="match status" value="1"/>
</dbReference>
<dbReference type="InterPro" id="IPR036259">
    <property type="entry name" value="MFS_trans_sf"/>
</dbReference>
<feature type="transmembrane region" description="Helical" evidence="7">
    <location>
        <begin position="466"/>
        <end position="484"/>
    </location>
</feature>
<evidence type="ECO:0000313" key="9">
    <source>
        <dbReference type="EMBL" id="GGN83958.1"/>
    </source>
</evidence>
<comment type="subcellular location">
    <subcellularLocation>
        <location evidence="1">Cell membrane</location>
        <topology evidence="1">Multi-pass membrane protein</topology>
    </subcellularLocation>
</comment>
<dbReference type="InterPro" id="IPR020846">
    <property type="entry name" value="MFS_dom"/>
</dbReference>
<keyword evidence="3" id="KW-1003">Cell membrane</keyword>
<feature type="transmembrane region" description="Helical" evidence="7">
    <location>
        <begin position="179"/>
        <end position="200"/>
    </location>
</feature>
<dbReference type="PROSITE" id="PS50850">
    <property type="entry name" value="MFS"/>
    <property type="match status" value="1"/>
</dbReference>
<evidence type="ECO:0000256" key="7">
    <source>
        <dbReference type="SAM" id="Phobius"/>
    </source>
</evidence>
<dbReference type="Gene3D" id="1.20.1720.10">
    <property type="entry name" value="Multidrug resistance protein D"/>
    <property type="match status" value="1"/>
</dbReference>
<keyword evidence="4 7" id="KW-0812">Transmembrane</keyword>
<keyword evidence="10" id="KW-1185">Reference proteome</keyword>
<dbReference type="CDD" id="cd17321">
    <property type="entry name" value="MFS_MMR_MDR_like"/>
    <property type="match status" value="1"/>
</dbReference>
<feature type="transmembrane region" description="Helical" evidence="7">
    <location>
        <begin position="276"/>
        <end position="301"/>
    </location>
</feature>
<keyword evidence="6 7" id="KW-0472">Membrane</keyword>
<evidence type="ECO:0000256" key="5">
    <source>
        <dbReference type="ARBA" id="ARBA00022989"/>
    </source>
</evidence>
<dbReference type="InterPro" id="IPR004638">
    <property type="entry name" value="EmrB-like"/>
</dbReference>
<organism evidence="9 10">
    <name type="scientific">Agrococcus terreus</name>
    <dbReference type="NCBI Taxonomy" id="574649"/>
    <lineage>
        <taxon>Bacteria</taxon>
        <taxon>Bacillati</taxon>
        <taxon>Actinomycetota</taxon>
        <taxon>Actinomycetes</taxon>
        <taxon>Micrococcales</taxon>
        <taxon>Microbacteriaceae</taxon>
        <taxon>Agrococcus</taxon>
    </lineage>
</organism>
<keyword evidence="2" id="KW-0813">Transport</keyword>
<feature type="transmembrane region" description="Helical" evidence="7">
    <location>
        <begin position="313"/>
        <end position="334"/>
    </location>
</feature>
<keyword evidence="5 7" id="KW-1133">Transmembrane helix</keyword>